<keyword evidence="2" id="KW-1185">Reference proteome</keyword>
<evidence type="ECO:0000313" key="2">
    <source>
        <dbReference type="Proteomes" id="UP001497516"/>
    </source>
</evidence>
<accession>A0AAV2GJ71</accession>
<organism evidence="1 2">
    <name type="scientific">Linum trigynum</name>
    <dbReference type="NCBI Taxonomy" id="586398"/>
    <lineage>
        <taxon>Eukaryota</taxon>
        <taxon>Viridiplantae</taxon>
        <taxon>Streptophyta</taxon>
        <taxon>Embryophyta</taxon>
        <taxon>Tracheophyta</taxon>
        <taxon>Spermatophyta</taxon>
        <taxon>Magnoliopsida</taxon>
        <taxon>eudicotyledons</taxon>
        <taxon>Gunneridae</taxon>
        <taxon>Pentapetalae</taxon>
        <taxon>rosids</taxon>
        <taxon>fabids</taxon>
        <taxon>Malpighiales</taxon>
        <taxon>Linaceae</taxon>
        <taxon>Linum</taxon>
    </lineage>
</organism>
<protein>
    <submittedName>
        <fullName evidence="1">Uncharacterized protein</fullName>
    </submittedName>
</protein>
<gene>
    <name evidence="1" type="ORF">LTRI10_LOCUS50192</name>
</gene>
<evidence type="ECO:0000313" key="1">
    <source>
        <dbReference type="EMBL" id="CAL1410796.1"/>
    </source>
</evidence>
<proteinExistence type="predicted"/>
<name>A0AAV2GJ71_9ROSI</name>
<dbReference type="Proteomes" id="UP001497516">
    <property type="component" value="Chromosome 9"/>
</dbReference>
<dbReference type="AlphaFoldDB" id="A0AAV2GJ71"/>
<reference evidence="1 2" key="1">
    <citation type="submission" date="2024-04" db="EMBL/GenBank/DDBJ databases">
        <authorList>
            <person name="Fracassetti M."/>
        </authorList>
    </citation>
    <scope>NUCLEOTIDE SEQUENCE [LARGE SCALE GENOMIC DNA]</scope>
</reference>
<sequence>MGSLCGRPHACFPEPTCGEDLSTMRGACLFVGLGSLAIYSEICQRMDQPACETEQIACDDANFAIME</sequence>
<dbReference type="EMBL" id="OZ034822">
    <property type="protein sequence ID" value="CAL1410796.1"/>
    <property type="molecule type" value="Genomic_DNA"/>
</dbReference>